<dbReference type="Gene3D" id="1.20.120.160">
    <property type="entry name" value="HPT domain"/>
    <property type="match status" value="1"/>
</dbReference>
<dbReference type="InterPro" id="IPR036641">
    <property type="entry name" value="HPT_dom_sf"/>
</dbReference>
<dbReference type="CDD" id="cd14014">
    <property type="entry name" value="STKc_PknB_like"/>
    <property type="match status" value="1"/>
</dbReference>
<evidence type="ECO:0000256" key="5">
    <source>
        <dbReference type="PROSITE-ProRule" id="PRU10141"/>
    </source>
</evidence>
<organism evidence="8 9">
    <name type="scientific">Plesiocystis pacifica SIR-1</name>
    <dbReference type="NCBI Taxonomy" id="391625"/>
    <lineage>
        <taxon>Bacteria</taxon>
        <taxon>Pseudomonadati</taxon>
        <taxon>Myxococcota</taxon>
        <taxon>Polyangia</taxon>
        <taxon>Nannocystales</taxon>
        <taxon>Nannocystaceae</taxon>
        <taxon>Plesiocystis</taxon>
    </lineage>
</organism>
<feature type="compositionally biased region" description="Basic and acidic residues" evidence="6">
    <location>
        <begin position="305"/>
        <end position="318"/>
    </location>
</feature>
<evidence type="ECO:0000256" key="4">
    <source>
        <dbReference type="ARBA" id="ARBA00022840"/>
    </source>
</evidence>
<dbReference type="Gene3D" id="1.10.510.10">
    <property type="entry name" value="Transferase(Phosphotransferase) domain 1"/>
    <property type="match status" value="1"/>
</dbReference>
<dbReference type="PROSITE" id="PS00107">
    <property type="entry name" value="PROTEIN_KINASE_ATP"/>
    <property type="match status" value="1"/>
</dbReference>
<evidence type="ECO:0000259" key="7">
    <source>
        <dbReference type="PROSITE" id="PS50011"/>
    </source>
</evidence>
<dbReference type="Pfam" id="PF00069">
    <property type="entry name" value="Pkinase"/>
    <property type="match status" value="1"/>
</dbReference>
<dbReference type="PANTHER" id="PTHR43289:SF6">
    <property type="entry name" value="SERINE_THREONINE-PROTEIN KINASE NEKL-3"/>
    <property type="match status" value="1"/>
</dbReference>
<dbReference type="InterPro" id="IPR008266">
    <property type="entry name" value="Tyr_kinase_AS"/>
</dbReference>
<feature type="region of interest" description="Disordered" evidence="6">
    <location>
        <begin position="284"/>
        <end position="366"/>
    </location>
</feature>
<dbReference type="InterPro" id="IPR000719">
    <property type="entry name" value="Prot_kinase_dom"/>
</dbReference>
<keyword evidence="1" id="KW-0808">Transferase</keyword>
<dbReference type="SUPFAM" id="SSF56112">
    <property type="entry name" value="Protein kinase-like (PK-like)"/>
    <property type="match status" value="1"/>
</dbReference>
<dbReference type="EMBL" id="ABCS01000015">
    <property type="protein sequence ID" value="EDM79915.1"/>
    <property type="molecule type" value="Genomic_DNA"/>
</dbReference>
<evidence type="ECO:0000256" key="1">
    <source>
        <dbReference type="ARBA" id="ARBA00022679"/>
    </source>
</evidence>
<keyword evidence="2 5" id="KW-0547">Nucleotide-binding</keyword>
<dbReference type="PROSITE" id="PS00109">
    <property type="entry name" value="PROTEIN_KINASE_TYR"/>
    <property type="match status" value="1"/>
</dbReference>
<protein>
    <submittedName>
        <fullName evidence="8">Serine/threonine protein kinase</fullName>
    </submittedName>
</protein>
<evidence type="ECO:0000256" key="2">
    <source>
        <dbReference type="ARBA" id="ARBA00022741"/>
    </source>
</evidence>
<reference evidence="8 9" key="1">
    <citation type="submission" date="2007-06" db="EMBL/GenBank/DDBJ databases">
        <authorList>
            <person name="Shimkets L."/>
            <person name="Ferriera S."/>
            <person name="Johnson J."/>
            <person name="Kravitz S."/>
            <person name="Beeson K."/>
            <person name="Sutton G."/>
            <person name="Rogers Y.-H."/>
            <person name="Friedman R."/>
            <person name="Frazier M."/>
            <person name="Venter J.C."/>
        </authorList>
    </citation>
    <scope>NUCLEOTIDE SEQUENCE [LARGE SCALE GENOMIC DNA]</scope>
    <source>
        <strain evidence="8 9">SIR-1</strain>
    </source>
</reference>
<dbReference type="InterPro" id="IPR008207">
    <property type="entry name" value="Sig_transdc_His_kin_Hpt_dom"/>
</dbReference>
<dbReference type="STRING" id="391625.PPSIR1_22776"/>
<dbReference type="RefSeq" id="WP_006970927.1">
    <property type="nucleotide sequence ID" value="NZ_ABCS01000015.1"/>
</dbReference>
<feature type="binding site" evidence="5">
    <location>
        <position position="53"/>
    </location>
    <ligand>
        <name>ATP</name>
        <dbReference type="ChEBI" id="CHEBI:30616"/>
    </ligand>
</feature>
<dbReference type="GO" id="GO:0000160">
    <property type="term" value="P:phosphorelay signal transduction system"/>
    <property type="evidence" value="ECO:0007669"/>
    <property type="project" value="InterPro"/>
</dbReference>
<evidence type="ECO:0000256" key="6">
    <source>
        <dbReference type="SAM" id="MobiDB-lite"/>
    </source>
</evidence>
<dbReference type="Proteomes" id="UP000005801">
    <property type="component" value="Unassembled WGS sequence"/>
</dbReference>
<accession>A6G2H8</accession>
<keyword evidence="9" id="KW-1185">Reference proteome</keyword>
<evidence type="ECO:0000313" key="8">
    <source>
        <dbReference type="EMBL" id="EDM79915.1"/>
    </source>
</evidence>
<evidence type="ECO:0000256" key="3">
    <source>
        <dbReference type="ARBA" id="ARBA00022777"/>
    </source>
</evidence>
<dbReference type="InterPro" id="IPR011009">
    <property type="entry name" value="Kinase-like_dom_sf"/>
</dbReference>
<comment type="caution">
    <text evidence="8">The sequence shown here is derived from an EMBL/GenBank/DDBJ whole genome shotgun (WGS) entry which is preliminary data.</text>
</comment>
<proteinExistence type="predicted"/>
<dbReference type="Gene3D" id="3.30.200.20">
    <property type="entry name" value="Phosphorylase Kinase, domain 1"/>
    <property type="match status" value="1"/>
</dbReference>
<dbReference type="OrthoDB" id="5451015at2"/>
<dbReference type="GO" id="GO:0004674">
    <property type="term" value="F:protein serine/threonine kinase activity"/>
    <property type="evidence" value="ECO:0007669"/>
    <property type="project" value="UniProtKB-KW"/>
</dbReference>
<dbReference type="AlphaFoldDB" id="A6G2H8"/>
<dbReference type="Pfam" id="PF01627">
    <property type="entry name" value="Hpt"/>
    <property type="match status" value="1"/>
</dbReference>
<dbReference type="PROSITE" id="PS50011">
    <property type="entry name" value="PROTEIN_KINASE_DOM"/>
    <property type="match status" value="1"/>
</dbReference>
<keyword evidence="8" id="KW-0723">Serine/threonine-protein kinase</keyword>
<dbReference type="eggNOG" id="COG0515">
    <property type="taxonomic scope" value="Bacteria"/>
</dbReference>
<dbReference type="PANTHER" id="PTHR43289">
    <property type="entry name" value="MITOGEN-ACTIVATED PROTEIN KINASE KINASE KINASE 20-RELATED"/>
    <property type="match status" value="1"/>
</dbReference>
<feature type="region of interest" description="Disordered" evidence="6">
    <location>
        <begin position="469"/>
        <end position="492"/>
    </location>
</feature>
<keyword evidence="4 5" id="KW-0067">ATP-binding</keyword>
<sequence>MNQRTPSPAILAMPMPGDLVLGGFRIIEVIGAGSYAVAYRAQQLGTDRDAVIKVPHAHLLASPQGPELRRRFAAEARAATRLEHPHIVTVYLVGETPRGLPAIAMEYVPGQTLGSRLARGEVLTMGDALQLGHQLSDALAELHAAGIVHRDLSPGNVILEDTSSAGPLEAKLLDFGVARLLDGPQRSSGPVGTPGYMAPEQYRGEAGPKVDVYSLGALLWWCFTGRELERSAPLGPRPRIDPRAHNPAISPPLAVLIGQALAAQPFRRPAMAEFHRRWAGTMKTAGALDEPLPRPPSSLTTSSTLDDHANTDSAEHGRSASATSRTRSSQRPRRAPRWNPPSRVLREPSSSPNPSSPEPHLRAPLIERLRRRDPELLARRLRSFIGGVPEHLAQIEVDLRRAELATLREPCERLRSSARSVGADGLAVRAQAIARAAKRGALDRARVELAAAEAEFRALFPRAFALMQQPARPTSPPLTQESHDPDPQLANY</sequence>
<dbReference type="InterPro" id="IPR017441">
    <property type="entry name" value="Protein_kinase_ATP_BS"/>
</dbReference>
<dbReference type="SUPFAM" id="SSF47226">
    <property type="entry name" value="Histidine-containing phosphotransfer domain, HPT domain"/>
    <property type="match status" value="1"/>
</dbReference>
<gene>
    <name evidence="8" type="ORF">PPSIR1_22776</name>
</gene>
<feature type="domain" description="Protein kinase" evidence="7">
    <location>
        <begin position="24"/>
        <end position="278"/>
    </location>
</feature>
<dbReference type="GO" id="GO:0005524">
    <property type="term" value="F:ATP binding"/>
    <property type="evidence" value="ECO:0007669"/>
    <property type="project" value="UniProtKB-UniRule"/>
</dbReference>
<evidence type="ECO:0000313" key="9">
    <source>
        <dbReference type="Proteomes" id="UP000005801"/>
    </source>
</evidence>
<keyword evidence="3 8" id="KW-0418">Kinase</keyword>
<name>A6G2H8_9BACT</name>